<reference evidence="2 3" key="1">
    <citation type="submission" date="2017-02" db="EMBL/GenBank/DDBJ databases">
        <title>Whole genome sequencing of Rhodanobacter lindaniclasticus DSM 17932.</title>
        <authorList>
            <person name="Kumar S."/>
            <person name="Patil P."/>
            <person name="Patil P.B."/>
        </authorList>
    </citation>
    <scope>NUCLEOTIDE SEQUENCE [LARGE SCALE GENOMIC DNA]</scope>
    <source>
        <strain evidence="2 3">DSM 17932</strain>
    </source>
</reference>
<proteinExistence type="predicted"/>
<dbReference type="OrthoDB" id="5295702at2"/>
<keyword evidence="3" id="KW-1185">Reference proteome</keyword>
<gene>
    <name evidence="2" type="ORF">B1991_04840</name>
</gene>
<sequence length="304" mass="33380">MKKLYITGASGFVGQHIARIVADGGFGPCTLHVMPDDLDIRDSKALHASLAAVQPDWVIHLAARSFVPDSFTDPRETLDVNLFGTLSLLCALREMKFPGRLLYVSSGDVYGTVPESALPVSESRWPEPRNPYAASKISAETLCLQWHRSEQLDVIVARPFNHIGPGQGDRFVVPALARQVARIAAGLQEPTLMVGDIDVTRDFSDVRDVVRAYAAMLGRGRAGQTYNVCSGREVTIRSILQTLCTLAGVDPAVVQDSARLRPSEQRRMVADCQRLRADTGWEPTVPLETSLQQILDQFRTSQTP</sequence>
<dbReference type="InterPro" id="IPR016040">
    <property type="entry name" value="NAD(P)-bd_dom"/>
</dbReference>
<evidence type="ECO:0000313" key="3">
    <source>
        <dbReference type="Proteomes" id="UP000306317"/>
    </source>
</evidence>
<dbReference type="Pfam" id="PF16363">
    <property type="entry name" value="GDP_Man_Dehyd"/>
    <property type="match status" value="1"/>
</dbReference>
<dbReference type="Proteomes" id="UP000306317">
    <property type="component" value="Unassembled WGS sequence"/>
</dbReference>
<dbReference type="RefSeq" id="WP_136257577.1">
    <property type="nucleotide sequence ID" value="NZ_MWIO01000014.1"/>
</dbReference>
<dbReference type="AlphaFoldDB" id="A0A4S3KIS6"/>
<accession>A0A4S3KIS6</accession>
<dbReference type="PANTHER" id="PTHR43000">
    <property type="entry name" value="DTDP-D-GLUCOSE 4,6-DEHYDRATASE-RELATED"/>
    <property type="match status" value="1"/>
</dbReference>
<dbReference type="Gene3D" id="3.90.25.10">
    <property type="entry name" value="UDP-galactose 4-epimerase, domain 1"/>
    <property type="match status" value="1"/>
</dbReference>
<dbReference type="Gene3D" id="3.40.50.720">
    <property type="entry name" value="NAD(P)-binding Rossmann-like Domain"/>
    <property type="match status" value="1"/>
</dbReference>
<comment type="caution">
    <text evidence="2">The sequence shown here is derived from an EMBL/GenBank/DDBJ whole genome shotgun (WGS) entry which is preliminary data.</text>
</comment>
<dbReference type="SUPFAM" id="SSF51735">
    <property type="entry name" value="NAD(P)-binding Rossmann-fold domains"/>
    <property type="match status" value="1"/>
</dbReference>
<evidence type="ECO:0000259" key="1">
    <source>
        <dbReference type="Pfam" id="PF16363"/>
    </source>
</evidence>
<organism evidence="2 3">
    <name type="scientific">Rhodanobacter lindaniclasticus</name>
    <dbReference type="NCBI Taxonomy" id="75310"/>
    <lineage>
        <taxon>Bacteria</taxon>
        <taxon>Pseudomonadati</taxon>
        <taxon>Pseudomonadota</taxon>
        <taxon>Gammaproteobacteria</taxon>
        <taxon>Lysobacterales</taxon>
        <taxon>Rhodanobacteraceae</taxon>
        <taxon>Rhodanobacter</taxon>
    </lineage>
</organism>
<feature type="domain" description="NAD(P)-binding" evidence="1">
    <location>
        <begin position="38"/>
        <end position="293"/>
    </location>
</feature>
<evidence type="ECO:0000313" key="2">
    <source>
        <dbReference type="EMBL" id="THD08652.1"/>
    </source>
</evidence>
<dbReference type="InterPro" id="IPR036291">
    <property type="entry name" value="NAD(P)-bd_dom_sf"/>
</dbReference>
<dbReference type="EMBL" id="MWIO01000014">
    <property type="protein sequence ID" value="THD08652.1"/>
    <property type="molecule type" value="Genomic_DNA"/>
</dbReference>
<name>A0A4S3KIS6_9GAMM</name>
<protein>
    <submittedName>
        <fullName evidence="2">NAD-dependent dehydratase</fullName>
    </submittedName>
</protein>